<dbReference type="FunFam" id="3.40.140.10:FF:000013">
    <property type="entry name" value="26S proteasome non-ATPase regulatory subunit 7"/>
    <property type="match status" value="1"/>
</dbReference>
<evidence type="ECO:0000256" key="1">
    <source>
        <dbReference type="ARBA" id="ARBA00008568"/>
    </source>
</evidence>
<dbReference type="Gene3D" id="3.40.140.10">
    <property type="entry name" value="Cytidine Deaminase, domain 2"/>
    <property type="match status" value="1"/>
</dbReference>
<keyword evidence="2 5" id="KW-0647">Proteasome</keyword>
<keyword evidence="6" id="KW-1185">Reference proteome</keyword>
<feature type="region of interest" description="Disordered" evidence="3">
    <location>
        <begin position="285"/>
        <end position="332"/>
    </location>
</feature>
<dbReference type="GO" id="GO:0043161">
    <property type="term" value="P:proteasome-mediated ubiquitin-dependent protein catabolic process"/>
    <property type="evidence" value="ECO:0007669"/>
    <property type="project" value="TreeGrafter"/>
</dbReference>
<dbReference type="GO" id="GO:0005838">
    <property type="term" value="C:proteasome regulatory particle"/>
    <property type="evidence" value="ECO:0007669"/>
    <property type="project" value="InterPro"/>
</dbReference>
<evidence type="ECO:0000256" key="3">
    <source>
        <dbReference type="SAM" id="MobiDB-lite"/>
    </source>
</evidence>
<dbReference type="GO" id="GO:0008237">
    <property type="term" value="F:metallopeptidase activity"/>
    <property type="evidence" value="ECO:0007669"/>
    <property type="project" value="InterPro"/>
</dbReference>
<organism evidence="5 6">
    <name type="scientific">Coccomyxa viridis</name>
    <dbReference type="NCBI Taxonomy" id="1274662"/>
    <lineage>
        <taxon>Eukaryota</taxon>
        <taxon>Viridiplantae</taxon>
        <taxon>Chlorophyta</taxon>
        <taxon>core chlorophytes</taxon>
        <taxon>Trebouxiophyceae</taxon>
        <taxon>Trebouxiophyceae incertae sedis</taxon>
        <taxon>Coccomyxaceae</taxon>
        <taxon>Coccomyxa</taxon>
    </lineage>
</organism>
<dbReference type="InterPro" id="IPR037518">
    <property type="entry name" value="MPN"/>
</dbReference>
<feature type="compositionally biased region" description="Basic and acidic residues" evidence="3">
    <location>
        <begin position="285"/>
        <end position="323"/>
    </location>
</feature>
<evidence type="ECO:0000259" key="4">
    <source>
        <dbReference type="PROSITE" id="PS50249"/>
    </source>
</evidence>
<feature type="domain" description="MPN" evidence="4">
    <location>
        <begin position="7"/>
        <end position="141"/>
    </location>
</feature>
<dbReference type="PROSITE" id="PS50249">
    <property type="entry name" value="MPN"/>
    <property type="match status" value="1"/>
</dbReference>
<accession>A0AAV1IB19</accession>
<gene>
    <name evidence="5" type="primary">RPN8A</name>
    <name evidence="5" type="ORF">CVIRNUC_007763</name>
</gene>
<dbReference type="CDD" id="cd08062">
    <property type="entry name" value="MPN_RPN7_8"/>
    <property type="match status" value="1"/>
</dbReference>
<dbReference type="Pfam" id="PF13012">
    <property type="entry name" value="MitMem_reg"/>
    <property type="match status" value="1"/>
</dbReference>
<dbReference type="InterPro" id="IPR024969">
    <property type="entry name" value="EIF3F/CSN6-like_C"/>
</dbReference>
<dbReference type="PANTHER" id="PTHR10540">
    <property type="entry name" value="EUKARYOTIC TRANSLATION INITIATION FACTOR 3 SUBUNIT F-RELATED"/>
    <property type="match status" value="1"/>
</dbReference>
<evidence type="ECO:0000313" key="6">
    <source>
        <dbReference type="Proteomes" id="UP001314263"/>
    </source>
</evidence>
<sequence>MPTPELAVVHPLVLLSVVDHYNRVAKDTKKRVVGVLLGENSKGRVEITNSFAVPYEEDDRDPKIWFLDHSYMENMFGMFKKVNAREKVVGWYSTGPRLREADLDITDLMSNYCDMPLLVICEVQPKAMGLPTTAYYATDEIREDGTQKSQKVFMNIPTEVGATEAEAIGVEHLLRDVKDATVSTLAADVSTLATGLNGLRSRLLQIQEYLALVLDGKLPVNHDIMYQLQDIFNLLPNLGVEELARSFAVQSNDMMLAIYLSSLTRSLLALHNLIDNKEQRLWHEKEATSKAEAGAKKIENGKEPPTENGVEKHDDKKDGKDSNSKAPDSNGV</sequence>
<name>A0AAV1IB19_9CHLO</name>
<dbReference type="InterPro" id="IPR000555">
    <property type="entry name" value="JAMM/MPN+_dom"/>
</dbReference>
<comment type="caution">
    <text evidence="5">The sequence shown here is derived from an EMBL/GenBank/DDBJ whole genome shotgun (WGS) entry which is preliminary data.</text>
</comment>
<dbReference type="PANTHER" id="PTHR10540:SF7">
    <property type="entry name" value="26S PROTEASOME NON-ATPASE REGULATORY SUBUNIT 7"/>
    <property type="match status" value="1"/>
</dbReference>
<proteinExistence type="inferred from homology"/>
<dbReference type="Pfam" id="PF01398">
    <property type="entry name" value="JAB"/>
    <property type="match status" value="1"/>
</dbReference>
<evidence type="ECO:0000256" key="2">
    <source>
        <dbReference type="ARBA" id="ARBA00022942"/>
    </source>
</evidence>
<dbReference type="AlphaFoldDB" id="A0AAV1IB19"/>
<comment type="similarity">
    <text evidence="1">Belongs to the peptidase M67A family.</text>
</comment>
<dbReference type="InterPro" id="IPR033858">
    <property type="entry name" value="MPN_RPN7_8"/>
</dbReference>
<dbReference type="EMBL" id="CAUYUE010000010">
    <property type="protein sequence ID" value="CAK0784559.1"/>
    <property type="molecule type" value="Genomic_DNA"/>
</dbReference>
<evidence type="ECO:0000313" key="5">
    <source>
        <dbReference type="EMBL" id="CAK0784559.1"/>
    </source>
</evidence>
<dbReference type="Proteomes" id="UP001314263">
    <property type="component" value="Unassembled WGS sequence"/>
</dbReference>
<dbReference type="GO" id="GO:0048731">
    <property type="term" value="P:system development"/>
    <property type="evidence" value="ECO:0007669"/>
    <property type="project" value="UniProtKB-ARBA"/>
</dbReference>
<protein>
    <submittedName>
        <fullName evidence="5">26S proteasome non-ATPase regulatory subunit 7 A</fullName>
    </submittedName>
</protein>
<reference evidence="5 6" key="1">
    <citation type="submission" date="2023-10" db="EMBL/GenBank/DDBJ databases">
        <authorList>
            <person name="Maclean D."/>
            <person name="Macfadyen A."/>
        </authorList>
    </citation>
    <scope>NUCLEOTIDE SEQUENCE [LARGE SCALE GENOMIC DNA]</scope>
</reference>
<dbReference type="SMART" id="SM00232">
    <property type="entry name" value="JAB_MPN"/>
    <property type="match status" value="1"/>
</dbReference>